<keyword evidence="3" id="KW-1185">Reference proteome</keyword>
<dbReference type="Proteomes" id="UP000198635">
    <property type="component" value="Unassembled WGS sequence"/>
</dbReference>
<reference evidence="3" key="1">
    <citation type="submission" date="2016-10" db="EMBL/GenBank/DDBJ databases">
        <authorList>
            <person name="Varghese N."/>
            <person name="Submissions S."/>
        </authorList>
    </citation>
    <scope>NUCLEOTIDE SEQUENCE [LARGE SCALE GENOMIC DNA]</scope>
    <source>
        <strain evidence="3">DSM 5918</strain>
    </source>
</reference>
<feature type="domain" description="Transposase IS204/IS1001/IS1096/IS1165 DDE" evidence="1">
    <location>
        <begin position="1"/>
        <end position="182"/>
    </location>
</feature>
<gene>
    <name evidence="2" type="ORF">SAMN04488082_10899</name>
</gene>
<dbReference type="AlphaFoldDB" id="A0A1I3UQP8"/>
<evidence type="ECO:0000313" key="3">
    <source>
        <dbReference type="Proteomes" id="UP000198635"/>
    </source>
</evidence>
<name>A0A1I3UQP8_9BACT</name>
<dbReference type="STRING" id="52560.SAMN04488082_10899"/>
<dbReference type="Pfam" id="PF01610">
    <property type="entry name" value="DDE_Tnp_ISL3"/>
    <property type="match status" value="1"/>
</dbReference>
<dbReference type="InterPro" id="IPR002560">
    <property type="entry name" value="Transposase_DDE"/>
</dbReference>
<sequence length="194" mass="22252">MSAAYIGSVLEHLPGVAVVLDHFHVVKLMNDRLTEVRRKLHRELQDKMGKSVLKGSRWILLKNPENLNPERQEHERLQEALEANEPLAKAYYLKEELRQIWNQPNKAAAAVYIEQWINSALASEVGPLVKMGKTMATYRTGILAWYDHPISSGPMEGTNNKIKTLKRQAYGYRDQEFFKLRILGIHEAKYALTG</sequence>
<dbReference type="PANTHER" id="PTHR33498">
    <property type="entry name" value="TRANSPOSASE FOR INSERTION SEQUENCE ELEMENT IS1557"/>
    <property type="match status" value="1"/>
</dbReference>
<dbReference type="PANTHER" id="PTHR33498:SF1">
    <property type="entry name" value="TRANSPOSASE FOR INSERTION SEQUENCE ELEMENT IS1557"/>
    <property type="match status" value="1"/>
</dbReference>
<dbReference type="InterPro" id="IPR047951">
    <property type="entry name" value="Transpos_ISL3"/>
</dbReference>
<organism evidence="2 3">
    <name type="scientific">Desulfomicrobium apsheronum</name>
    <dbReference type="NCBI Taxonomy" id="52560"/>
    <lineage>
        <taxon>Bacteria</taxon>
        <taxon>Pseudomonadati</taxon>
        <taxon>Thermodesulfobacteriota</taxon>
        <taxon>Desulfovibrionia</taxon>
        <taxon>Desulfovibrionales</taxon>
        <taxon>Desulfomicrobiaceae</taxon>
        <taxon>Desulfomicrobium</taxon>
    </lineage>
</organism>
<dbReference type="EMBL" id="FORX01000008">
    <property type="protein sequence ID" value="SFJ85704.1"/>
    <property type="molecule type" value="Genomic_DNA"/>
</dbReference>
<protein>
    <submittedName>
        <fullName evidence="2">Transposase</fullName>
    </submittedName>
</protein>
<evidence type="ECO:0000313" key="2">
    <source>
        <dbReference type="EMBL" id="SFJ85704.1"/>
    </source>
</evidence>
<accession>A0A1I3UQP8</accession>
<proteinExistence type="predicted"/>
<evidence type="ECO:0000259" key="1">
    <source>
        <dbReference type="Pfam" id="PF01610"/>
    </source>
</evidence>